<comment type="caution">
    <text evidence="1">The sequence shown here is derived from an EMBL/GenBank/DDBJ whole genome shotgun (WGS) entry which is preliminary data.</text>
</comment>
<reference evidence="1" key="1">
    <citation type="submission" date="2023-07" db="EMBL/GenBank/DDBJ databases">
        <title>Black Yeasts Isolated from many extreme environments.</title>
        <authorList>
            <person name="Coleine C."/>
            <person name="Stajich J.E."/>
            <person name="Selbmann L."/>
        </authorList>
    </citation>
    <scope>NUCLEOTIDE SEQUENCE</scope>
    <source>
        <strain evidence="1">CCFEE 5714</strain>
    </source>
</reference>
<dbReference type="EMBL" id="JAUTXU010000244">
    <property type="protein sequence ID" value="KAK3696292.1"/>
    <property type="molecule type" value="Genomic_DNA"/>
</dbReference>
<name>A0ACC3MJ87_9PEZI</name>
<organism evidence="1 2">
    <name type="scientific">Vermiconidia calcicola</name>
    <dbReference type="NCBI Taxonomy" id="1690605"/>
    <lineage>
        <taxon>Eukaryota</taxon>
        <taxon>Fungi</taxon>
        <taxon>Dikarya</taxon>
        <taxon>Ascomycota</taxon>
        <taxon>Pezizomycotina</taxon>
        <taxon>Dothideomycetes</taxon>
        <taxon>Dothideomycetidae</taxon>
        <taxon>Mycosphaerellales</taxon>
        <taxon>Extremaceae</taxon>
        <taxon>Vermiconidia</taxon>
    </lineage>
</organism>
<protein>
    <submittedName>
        <fullName evidence="1">Uncharacterized protein</fullName>
    </submittedName>
</protein>
<keyword evidence="2" id="KW-1185">Reference proteome</keyword>
<sequence length="263" mass="30291">MAEPREKALHELLSRDMVDIYVGEENTHWILHEKLLCHRSKFFRNIFSNKKGSKNSMYGLPDEGDEPFKLFVGWLYADSIPQPTEEKELSNLFDLYLMAEKWEIKKLTIEVLETVRKWYHDSDTWPGLRRVQYIYANTEYESPMRQLLVSCVARMLVVGDTMPPHWEKALRKNGQLAVDIIMCVQKWHIEPEKVPDTRDTRRGSIAEMVDQAEDAKAHNSDKNEVNGGAEEPSSGGDEESQSGEEQEAESAEEQEAESGEEQA</sequence>
<evidence type="ECO:0000313" key="2">
    <source>
        <dbReference type="Proteomes" id="UP001281147"/>
    </source>
</evidence>
<gene>
    <name evidence="1" type="ORF">LTR37_018028</name>
</gene>
<evidence type="ECO:0000313" key="1">
    <source>
        <dbReference type="EMBL" id="KAK3696292.1"/>
    </source>
</evidence>
<proteinExistence type="predicted"/>
<accession>A0ACC3MJ87</accession>
<dbReference type="Proteomes" id="UP001281147">
    <property type="component" value="Unassembled WGS sequence"/>
</dbReference>